<dbReference type="EMBL" id="JAVRAA010000011">
    <property type="protein sequence ID" value="MDT0339025.1"/>
    <property type="molecule type" value="Genomic_DNA"/>
</dbReference>
<gene>
    <name evidence="11" type="ORF">RJN63_19480</name>
</gene>
<comment type="caution">
    <text evidence="11">The sequence shown here is derived from an EMBL/GenBank/DDBJ whole genome shotgun (WGS) entry which is preliminary data.</text>
</comment>
<dbReference type="GO" id="GO:0005886">
    <property type="term" value="C:plasma membrane"/>
    <property type="evidence" value="ECO:0007669"/>
    <property type="project" value="UniProtKB-SubCell"/>
</dbReference>
<sequence>MVSSRAANRLALVLISAALLLVPAVVGDFDAYQIALYLLLGIVTQGVALCWGNVGFLCLGQAVFFGLGAYLSGTLLRAAMQQPVMLALLPLCLLLPAAIAYLLARAVFGRKVDNGPFFSLITLALAMLASLLANRFSGLTGGFNGMVDIPDLPGTDRYATLYYVIAVVSIGSTWIFCRLLRSPLGILWSALEQNEERLQFFGFDTGRLKAIAFAIGAAASGLAGLLYAPHQGIVTPSAIGIGMSTQFVIWAAIGGRRSPVGALAATVIIGLVSASLRDRYPFWEALMALIFIAAVLWFPQGLSGAVAPWLRWPARWVRPSTSLTEQQAPALSSGAPSGGDAVPHLQLQDVHVRRGAVRILDGLALESRTRGICCVIGPNGAGKTSMFNAMSGRLSADRGNIWFDGQSITRSPAWRVAQLRIGRKFQIPSVFPRLSVRHNLLIALWANRLSPRDHLRSAPLGWHSAFGQHLLARLPLLQQRPELAAGSLSQGVRQMLEFAMVALMEPRLMLLDEPCAGLSPAETQQLMEVVRWSVDHLGASALLIEHDMSALEAIGGHVFVLHQGQLLAQGALAEIKASPEVRKVYLGGRK</sequence>
<evidence type="ECO:0000256" key="7">
    <source>
        <dbReference type="ARBA" id="ARBA00022989"/>
    </source>
</evidence>
<protein>
    <submittedName>
        <fullName evidence="11">ATP-binding cassette domain-containing protein</fullName>
    </submittedName>
</protein>
<dbReference type="GO" id="GO:0016887">
    <property type="term" value="F:ATP hydrolysis activity"/>
    <property type="evidence" value="ECO:0007669"/>
    <property type="project" value="InterPro"/>
</dbReference>
<evidence type="ECO:0000256" key="1">
    <source>
        <dbReference type="ARBA" id="ARBA00004651"/>
    </source>
</evidence>
<keyword evidence="4 9" id="KW-0812">Transmembrane</keyword>
<feature type="transmembrane region" description="Helical" evidence="9">
    <location>
        <begin position="233"/>
        <end position="253"/>
    </location>
</feature>
<evidence type="ECO:0000256" key="2">
    <source>
        <dbReference type="ARBA" id="ARBA00022448"/>
    </source>
</evidence>
<evidence type="ECO:0000256" key="9">
    <source>
        <dbReference type="SAM" id="Phobius"/>
    </source>
</evidence>
<evidence type="ECO:0000313" key="11">
    <source>
        <dbReference type="EMBL" id="MDT0339025.1"/>
    </source>
</evidence>
<feature type="domain" description="ABC transporter" evidence="10">
    <location>
        <begin position="345"/>
        <end position="588"/>
    </location>
</feature>
<keyword evidence="8 9" id="KW-0472">Membrane</keyword>
<feature type="transmembrane region" description="Helical" evidence="9">
    <location>
        <begin position="34"/>
        <end position="51"/>
    </location>
</feature>
<keyword evidence="3" id="KW-1003">Cell membrane</keyword>
<name>A0AAE4GBJ0_9BURK</name>
<dbReference type="CDD" id="cd06581">
    <property type="entry name" value="TM_PBP1_LivM_like"/>
    <property type="match status" value="1"/>
</dbReference>
<evidence type="ECO:0000256" key="4">
    <source>
        <dbReference type="ARBA" id="ARBA00022692"/>
    </source>
</evidence>
<dbReference type="InterPro" id="IPR027417">
    <property type="entry name" value="P-loop_NTPase"/>
</dbReference>
<dbReference type="RefSeq" id="WP_310838620.1">
    <property type="nucleotide sequence ID" value="NZ_JAVLSM010000017.1"/>
</dbReference>
<dbReference type="PANTHER" id="PTHR45772:SF8">
    <property type="entry name" value="HIGH-AFFINITY BRANCHED-CHAIN AMINO ACID TRANSPORT ATP-BINDING PROTEIN"/>
    <property type="match status" value="1"/>
</dbReference>
<feature type="transmembrane region" description="Helical" evidence="9">
    <location>
        <begin position="208"/>
        <end position="227"/>
    </location>
</feature>
<accession>A0AAE4GBJ0</accession>
<feature type="transmembrane region" description="Helical" evidence="9">
    <location>
        <begin position="58"/>
        <end position="78"/>
    </location>
</feature>
<dbReference type="InterPro" id="IPR003439">
    <property type="entry name" value="ABC_transporter-like_ATP-bd"/>
</dbReference>
<evidence type="ECO:0000256" key="5">
    <source>
        <dbReference type="ARBA" id="ARBA00022741"/>
    </source>
</evidence>
<dbReference type="PANTHER" id="PTHR45772">
    <property type="entry name" value="CONSERVED COMPONENT OF ABC TRANSPORTER FOR NATURAL AMINO ACIDS-RELATED"/>
    <property type="match status" value="1"/>
</dbReference>
<feature type="transmembrane region" description="Helical" evidence="9">
    <location>
        <begin position="116"/>
        <end position="136"/>
    </location>
</feature>
<evidence type="ECO:0000256" key="8">
    <source>
        <dbReference type="ARBA" id="ARBA00023136"/>
    </source>
</evidence>
<evidence type="ECO:0000256" key="3">
    <source>
        <dbReference type="ARBA" id="ARBA00022475"/>
    </source>
</evidence>
<comment type="subcellular location">
    <subcellularLocation>
        <location evidence="1">Cell membrane</location>
        <topology evidence="1">Multi-pass membrane protein</topology>
    </subcellularLocation>
</comment>
<feature type="transmembrane region" description="Helical" evidence="9">
    <location>
        <begin position="160"/>
        <end position="180"/>
    </location>
</feature>
<dbReference type="Pfam" id="PF00005">
    <property type="entry name" value="ABC_tran"/>
    <property type="match status" value="1"/>
</dbReference>
<organism evidence="11">
    <name type="scientific">Herbaspirillum huttiense subsp. nephrolepidis</name>
    <dbReference type="NCBI Taxonomy" id="3075126"/>
    <lineage>
        <taxon>Bacteria</taxon>
        <taxon>Pseudomonadati</taxon>
        <taxon>Pseudomonadota</taxon>
        <taxon>Betaproteobacteria</taxon>
        <taxon>Burkholderiales</taxon>
        <taxon>Oxalobacteraceae</taxon>
        <taxon>Herbaspirillum</taxon>
    </lineage>
</organism>
<dbReference type="SUPFAM" id="SSF52540">
    <property type="entry name" value="P-loop containing nucleoside triphosphate hydrolases"/>
    <property type="match status" value="1"/>
</dbReference>
<dbReference type="InterPro" id="IPR001851">
    <property type="entry name" value="ABC_transp_permease"/>
</dbReference>
<feature type="transmembrane region" description="Helical" evidence="9">
    <location>
        <begin position="84"/>
        <end position="104"/>
    </location>
</feature>
<dbReference type="GO" id="GO:0015658">
    <property type="term" value="F:branched-chain amino acid transmembrane transporter activity"/>
    <property type="evidence" value="ECO:0007669"/>
    <property type="project" value="InterPro"/>
</dbReference>
<dbReference type="Pfam" id="PF02653">
    <property type="entry name" value="BPD_transp_2"/>
    <property type="match status" value="1"/>
</dbReference>
<keyword evidence="6 11" id="KW-0067">ATP-binding</keyword>
<dbReference type="InterPro" id="IPR043428">
    <property type="entry name" value="LivM-like"/>
</dbReference>
<dbReference type="GO" id="GO:0005524">
    <property type="term" value="F:ATP binding"/>
    <property type="evidence" value="ECO:0007669"/>
    <property type="project" value="UniProtKB-KW"/>
</dbReference>
<feature type="transmembrane region" description="Helical" evidence="9">
    <location>
        <begin position="288"/>
        <end position="310"/>
    </location>
</feature>
<feature type="transmembrane region" description="Helical" evidence="9">
    <location>
        <begin position="260"/>
        <end position="276"/>
    </location>
</feature>
<evidence type="ECO:0000259" key="10">
    <source>
        <dbReference type="PROSITE" id="PS50893"/>
    </source>
</evidence>
<dbReference type="AlphaFoldDB" id="A0AAE4GBJ0"/>
<dbReference type="Gene3D" id="3.40.50.300">
    <property type="entry name" value="P-loop containing nucleotide triphosphate hydrolases"/>
    <property type="match status" value="1"/>
</dbReference>
<keyword evidence="2" id="KW-0813">Transport</keyword>
<evidence type="ECO:0000256" key="6">
    <source>
        <dbReference type="ARBA" id="ARBA00022840"/>
    </source>
</evidence>
<dbReference type="InterPro" id="IPR051120">
    <property type="entry name" value="ABC_AA/LPS_Transport"/>
</dbReference>
<keyword evidence="5" id="KW-0547">Nucleotide-binding</keyword>
<dbReference type="PROSITE" id="PS50893">
    <property type="entry name" value="ABC_TRANSPORTER_2"/>
    <property type="match status" value="1"/>
</dbReference>
<proteinExistence type="predicted"/>
<reference evidence="11" key="1">
    <citation type="submission" date="2023-02" db="EMBL/GenBank/DDBJ databases">
        <title>Description of Herbaspirillum huttiense subsp. nephrolepsisexaltata and Herbaspirillum huttiense subsp. lycopersicon.</title>
        <authorList>
            <person name="Poudel M."/>
            <person name="Sharma A."/>
            <person name="Goss E."/>
            <person name="Tapia J.H."/>
            <person name="Harmon C.M."/>
            <person name="Jones J.B."/>
        </authorList>
    </citation>
    <scope>NUCLEOTIDE SEQUENCE</scope>
    <source>
        <strain evidence="11">NC40101</strain>
    </source>
</reference>
<keyword evidence="7 9" id="KW-1133">Transmembrane helix</keyword>